<dbReference type="AlphaFoldDB" id="A0A437JMH8"/>
<dbReference type="Gene3D" id="3.30.2010.10">
    <property type="entry name" value="Metalloproteases ('zincins'), catalytic domain"/>
    <property type="match status" value="1"/>
</dbReference>
<dbReference type="PANTHER" id="PTHR30399:SF1">
    <property type="entry name" value="UTP PYROPHOSPHATASE"/>
    <property type="match status" value="1"/>
</dbReference>
<feature type="domain" description="YgjP-like metallopeptidase" evidence="1">
    <location>
        <begin position="38"/>
        <end position="245"/>
    </location>
</feature>
<evidence type="ECO:0000313" key="2">
    <source>
        <dbReference type="EMBL" id="RVT48004.1"/>
    </source>
</evidence>
<accession>A0A437JMH8</accession>
<gene>
    <name evidence="2" type="ORF">ENE75_23480</name>
</gene>
<dbReference type="RefSeq" id="WP_128201287.1">
    <property type="nucleotide sequence ID" value="NZ_SACT01000012.1"/>
</dbReference>
<dbReference type="Pfam" id="PF01863">
    <property type="entry name" value="YgjP-like"/>
    <property type="match status" value="1"/>
</dbReference>
<name>A0A437JMH8_9BURK</name>
<evidence type="ECO:0000259" key="1">
    <source>
        <dbReference type="Pfam" id="PF01863"/>
    </source>
</evidence>
<reference evidence="2 3" key="1">
    <citation type="submission" date="2019-01" db="EMBL/GenBank/DDBJ databases">
        <authorList>
            <person name="Chen W.-M."/>
        </authorList>
    </citation>
    <scope>NUCLEOTIDE SEQUENCE [LARGE SCALE GENOMIC DNA]</scope>
    <source>
        <strain evidence="2 3">ICH-3</strain>
    </source>
</reference>
<dbReference type="InterPro" id="IPR053136">
    <property type="entry name" value="UTP_pyrophosphatase-like"/>
</dbReference>
<sequence length="254" mass="28818">MTDGVVDQLARAGRFSVRYGEETIAYALRLQPQRRPSRVAIHVEASGRVLVDAPVGATHASVAQAVKKRAAWIAQHVAKAKARLEHVRHRDYTSGETVHYLGRRYRLRVTVDPAAAASCRLRGGFLEVTVQRRAAQDVQAVMSVWLRHRASEVLRERLDTIAAGLRWVKTPPPMRLQWMRVQWGSCSPRGLITLHPALVQAPRDCIDYVVLHELCHLSSHDHSARFYRLLDRHMPGWRSVKARLDGMAEDLLRQ</sequence>
<organism evidence="2 3">
    <name type="scientific">Rubrivivax albus</name>
    <dbReference type="NCBI Taxonomy" id="2499835"/>
    <lineage>
        <taxon>Bacteria</taxon>
        <taxon>Pseudomonadati</taxon>
        <taxon>Pseudomonadota</taxon>
        <taxon>Betaproteobacteria</taxon>
        <taxon>Burkholderiales</taxon>
        <taxon>Sphaerotilaceae</taxon>
        <taxon>Rubrivivax</taxon>
    </lineage>
</organism>
<comment type="caution">
    <text evidence="2">The sequence shown here is derived from an EMBL/GenBank/DDBJ whole genome shotgun (WGS) entry which is preliminary data.</text>
</comment>
<proteinExistence type="predicted"/>
<dbReference type="OrthoDB" id="9811177at2"/>
<keyword evidence="3" id="KW-1185">Reference proteome</keyword>
<evidence type="ECO:0000313" key="3">
    <source>
        <dbReference type="Proteomes" id="UP000288178"/>
    </source>
</evidence>
<dbReference type="EMBL" id="SACT01000012">
    <property type="protein sequence ID" value="RVT48004.1"/>
    <property type="molecule type" value="Genomic_DNA"/>
</dbReference>
<dbReference type="Proteomes" id="UP000288178">
    <property type="component" value="Unassembled WGS sequence"/>
</dbReference>
<protein>
    <submittedName>
        <fullName evidence="2">M48 family peptidase</fullName>
    </submittedName>
</protein>
<dbReference type="CDD" id="cd07344">
    <property type="entry name" value="M48_yhfN_like"/>
    <property type="match status" value="1"/>
</dbReference>
<dbReference type="PANTHER" id="PTHR30399">
    <property type="entry name" value="UNCHARACTERIZED PROTEIN YGJP"/>
    <property type="match status" value="1"/>
</dbReference>
<dbReference type="InterPro" id="IPR002725">
    <property type="entry name" value="YgjP-like_metallopeptidase"/>
</dbReference>